<dbReference type="GeneID" id="108273207"/>
<dbReference type="PANTHER" id="PTHR21377:SF0">
    <property type="entry name" value="PROTEIN FAM210B, MITOCHONDRIAL"/>
    <property type="match status" value="1"/>
</dbReference>
<dbReference type="InterPro" id="IPR009688">
    <property type="entry name" value="FAM210A/B-like_dom"/>
</dbReference>
<sequence>MFVSRGVRCASSFTYYKLTGSVQVTVNKPRAAVGAVHNSSIISCSQVCTHRVCVLPAGALQEKYVRSTTCKHVSPAVTAGKSASRLGFISPFSWRSQDRNTNNRLHSSKSLFCLGTETCIIGSSTNKLLSSALSTVSKQKQADWMRTDPATQVQKVLLSKSSQAGAEKPEPEEKRNKTEELKKVFKEYGAVGVSFHIGISIISLGIFYTAVSSGINMTAVLCKLGFNESVVQSKMAAGTSTFVLAYAVHKIFAPFRISITLVSVPLIVRYLRKTGLFKSSPRRL</sequence>
<reference evidence="3" key="1">
    <citation type="journal article" date="2016" name="Nat. Commun.">
        <title>The channel catfish genome sequence provides insights into the evolution of scale formation in teleosts.</title>
        <authorList>
            <person name="Liu Z."/>
            <person name="Liu S."/>
            <person name="Yao J."/>
            <person name="Bao L."/>
            <person name="Zhang J."/>
            <person name="Li Y."/>
            <person name="Jiang C."/>
            <person name="Sun L."/>
            <person name="Wang R."/>
            <person name="Zhang Y."/>
            <person name="Zhou T."/>
            <person name="Zeng Q."/>
            <person name="Fu Q."/>
            <person name="Gao S."/>
            <person name="Li N."/>
            <person name="Koren S."/>
            <person name="Jiang Y."/>
            <person name="Zimin A."/>
            <person name="Xu P."/>
            <person name="Phillippy A.M."/>
            <person name="Geng X."/>
            <person name="Song L."/>
            <person name="Sun F."/>
            <person name="Li C."/>
            <person name="Wang X."/>
            <person name="Chen A."/>
            <person name="Jin Y."/>
            <person name="Yuan Z."/>
            <person name="Yang Y."/>
            <person name="Tan S."/>
            <person name="Peatman E."/>
            <person name="Lu J."/>
            <person name="Qin Z."/>
            <person name="Dunham R."/>
            <person name="Li Z."/>
            <person name="Sonstegard T."/>
            <person name="Feng J."/>
            <person name="Danzmann R.G."/>
            <person name="Schroeder S."/>
            <person name="Scheffler B."/>
            <person name="Duke M.V."/>
            <person name="Ballard L."/>
            <person name="Kucuktas H."/>
            <person name="Kaltenboeck L."/>
            <person name="Liu H."/>
            <person name="Armbruster J."/>
            <person name="Xie Y."/>
            <person name="Kirby M.L."/>
            <person name="Tian Y."/>
            <person name="Flanagan M.E."/>
            <person name="Mu W."/>
            <person name="Waldbieser G.C."/>
        </authorList>
    </citation>
    <scope>NUCLEOTIDE SEQUENCE [LARGE SCALE GENOMIC DNA]</scope>
    <source>
        <strain evidence="3">SDA103</strain>
    </source>
</reference>
<evidence type="ECO:0000313" key="3">
    <source>
        <dbReference type="Proteomes" id="UP000221080"/>
    </source>
</evidence>
<keyword evidence="1" id="KW-0472">Membrane</keyword>
<gene>
    <name evidence="4" type="primary">fam210b</name>
</gene>
<name>A0A2D0S6F5_ICTPU</name>
<keyword evidence="1" id="KW-1133">Transmembrane helix</keyword>
<dbReference type="CTD" id="116151"/>
<evidence type="ECO:0000256" key="1">
    <source>
        <dbReference type="SAM" id="Phobius"/>
    </source>
</evidence>
<dbReference type="PANTHER" id="PTHR21377">
    <property type="entry name" value="PROTEIN FAM210B, MITOCHONDRIAL"/>
    <property type="match status" value="1"/>
</dbReference>
<evidence type="ECO:0000313" key="4">
    <source>
        <dbReference type="RefSeq" id="XP_017337805.1"/>
    </source>
</evidence>
<feature type="transmembrane region" description="Helical" evidence="1">
    <location>
        <begin position="251"/>
        <end position="271"/>
    </location>
</feature>
<keyword evidence="3" id="KW-1185">Reference proteome</keyword>
<protein>
    <submittedName>
        <fullName evidence="4">Protein FAM210B, mitochondrial</fullName>
    </submittedName>
</protein>
<dbReference type="AlphaFoldDB" id="A0A2D0S6F5"/>
<accession>A0A2D0S6F5</accession>
<dbReference type="Pfam" id="PF06916">
    <property type="entry name" value="FAM210A-B_dom"/>
    <property type="match status" value="1"/>
</dbReference>
<dbReference type="GO" id="GO:0005739">
    <property type="term" value="C:mitochondrion"/>
    <property type="evidence" value="ECO:0007669"/>
    <property type="project" value="TreeGrafter"/>
</dbReference>
<feature type="domain" description="DUF1279" evidence="2">
    <location>
        <begin position="180"/>
        <end position="266"/>
    </location>
</feature>
<dbReference type="OrthoDB" id="426386at2759"/>
<dbReference type="KEGG" id="ipu:108273207"/>
<proteinExistence type="predicted"/>
<dbReference type="RefSeq" id="XP_017337805.1">
    <property type="nucleotide sequence ID" value="XM_017482316.3"/>
</dbReference>
<evidence type="ECO:0000259" key="2">
    <source>
        <dbReference type="Pfam" id="PF06916"/>
    </source>
</evidence>
<keyword evidence="1" id="KW-0812">Transmembrane</keyword>
<organism evidence="3 4">
    <name type="scientific">Ictalurus punctatus</name>
    <name type="common">Channel catfish</name>
    <name type="synonym">Silurus punctatus</name>
    <dbReference type="NCBI Taxonomy" id="7998"/>
    <lineage>
        <taxon>Eukaryota</taxon>
        <taxon>Metazoa</taxon>
        <taxon>Chordata</taxon>
        <taxon>Craniata</taxon>
        <taxon>Vertebrata</taxon>
        <taxon>Euteleostomi</taxon>
        <taxon>Actinopterygii</taxon>
        <taxon>Neopterygii</taxon>
        <taxon>Teleostei</taxon>
        <taxon>Ostariophysi</taxon>
        <taxon>Siluriformes</taxon>
        <taxon>Ictaluridae</taxon>
        <taxon>Ictalurus</taxon>
    </lineage>
</organism>
<feature type="transmembrane region" description="Helical" evidence="1">
    <location>
        <begin position="188"/>
        <end position="211"/>
    </location>
</feature>
<dbReference type="Proteomes" id="UP000221080">
    <property type="component" value="Chromosome 12"/>
</dbReference>
<reference evidence="4" key="2">
    <citation type="submission" date="2025-08" db="UniProtKB">
        <authorList>
            <consortium name="RefSeq"/>
        </authorList>
    </citation>
    <scope>IDENTIFICATION</scope>
    <source>
        <tissue evidence="4">Blood</tissue>
    </source>
</reference>
<dbReference type="STRING" id="7998.ENSIPUP00000015725"/>
<dbReference type="InterPro" id="IPR045866">
    <property type="entry name" value="FAM210A/B-like"/>
</dbReference>